<dbReference type="AlphaFoldDB" id="A0AAN6Q1C7"/>
<dbReference type="EMBL" id="MU863645">
    <property type="protein sequence ID" value="KAK4099905.1"/>
    <property type="molecule type" value="Genomic_DNA"/>
</dbReference>
<reference evidence="2" key="2">
    <citation type="submission" date="2023-05" db="EMBL/GenBank/DDBJ databases">
        <authorList>
            <consortium name="Lawrence Berkeley National Laboratory"/>
            <person name="Steindorff A."/>
            <person name="Hensen N."/>
            <person name="Bonometti L."/>
            <person name="Westerberg I."/>
            <person name="Brannstrom I.O."/>
            <person name="Guillou S."/>
            <person name="Cros-Aarteil S."/>
            <person name="Calhoun S."/>
            <person name="Haridas S."/>
            <person name="Kuo A."/>
            <person name="Mondo S."/>
            <person name="Pangilinan J."/>
            <person name="Riley R."/>
            <person name="Labutti K."/>
            <person name="Andreopoulos B."/>
            <person name="Lipzen A."/>
            <person name="Chen C."/>
            <person name="Yanf M."/>
            <person name="Daum C."/>
            <person name="Ng V."/>
            <person name="Clum A."/>
            <person name="Ohm R."/>
            <person name="Martin F."/>
            <person name="Silar P."/>
            <person name="Natvig D."/>
            <person name="Lalanne C."/>
            <person name="Gautier V."/>
            <person name="Ament-Velasquez S.L."/>
            <person name="Kruys A."/>
            <person name="Hutchinson M.I."/>
            <person name="Powell A.J."/>
            <person name="Barry K."/>
            <person name="Miller A.N."/>
            <person name="Grigoriev I.V."/>
            <person name="Debuchy R."/>
            <person name="Gladieux P."/>
            <person name="Thoren M.H."/>
            <person name="Johannesson H."/>
        </authorList>
    </citation>
    <scope>NUCLEOTIDE SEQUENCE</scope>
    <source>
        <strain evidence="2">CBS 757.83</strain>
    </source>
</reference>
<accession>A0AAN6Q1C7</accession>
<dbReference type="Proteomes" id="UP001305647">
    <property type="component" value="Unassembled WGS sequence"/>
</dbReference>
<feature type="region of interest" description="Disordered" evidence="1">
    <location>
        <begin position="1"/>
        <end position="58"/>
    </location>
</feature>
<proteinExistence type="predicted"/>
<keyword evidence="3" id="KW-1185">Reference proteome</keyword>
<gene>
    <name evidence="2" type="ORF">N658DRAFT_148819</name>
</gene>
<evidence type="ECO:0000313" key="3">
    <source>
        <dbReference type="Proteomes" id="UP001305647"/>
    </source>
</evidence>
<protein>
    <submittedName>
        <fullName evidence="2">Uncharacterized protein</fullName>
    </submittedName>
</protein>
<sequence>MEIAPSFPLSTSRPLQGFQGQKQRASHEGGGDSSAQQRQKVKPPCEEARDLGRQPTSRAFSTSCSACATYYGEGELGKYDVRRELGQVRPYNKSPMDPMTVAALGLLLPLFCRFLFSQFPSLPIPLVCFNTSFAHPGSLGNRVCRNRPDSLFPAGPSLPGSTQAFSGFLPISAPPKLLPSINKKQGKARIAVRCGRRVVGPALLSAWSPSNQPRAMCCDRRTKQLSGSLSSAPSTSVYLEHAAHRLG</sequence>
<evidence type="ECO:0000313" key="2">
    <source>
        <dbReference type="EMBL" id="KAK4099905.1"/>
    </source>
</evidence>
<organism evidence="2 3">
    <name type="scientific">Parathielavia hyrcaniae</name>
    <dbReference type="NCBI Taxonomy" id="113614"/>
    <lineage>
        <taxon>Eukaryota</taxon>
        <taxon>Fungi</taxon>
        <taxon>Dikarya</taxon>
        <taxon>Ascomycota</taxon>
        <taxon>Pezizomycotina</taxon>
        <taxon>Sordariomycetes</taxon>
        <taxon>Sordariomycetidae</taxon>
        <taxon>Sordariales</taxon>
        <taxon>Chaetomiaceae</taxon>
        <taxon>Parathielavia</taxon>
    </lineage>
</organism>
<reference evidence="2" key="1">
    <citation type="journal article" date="2023" name="Mol. Phylogenet. Evol.">
        <title>Genome-scale phylogeny and comparative genomics of the fungal order Sordariales.</title>
        <authorList>
            <person name="Hensen N."/>
            <person name="Bonometti L."/>
            <person name="Westerberg I."/>
            <person name="Brannstrom I.O."/>
            <person name="Guillou S."/>
            <person name="Cros-Aarteil S."/>
            <person name="Calhoun S."/>
            <person name="Haridas S."/>
            <person name="Kuo A."/>
            <person name="Mondo S."/>
            <person name="Pangilinan J."/>
            <person name="Riley R."/>
            <person name="LaButti K."/>
            <person name="Andreopoulos B."/>
            <person name="Lipzen A."/>
            <person name="Chen C."/>
            <person name="Yan M."/>
            <person name="Daum C."/>
            <person name="Ng V."/>
            <person name="Clum A."/>
            <person name="Steindorff A."/>
            <person name="Ohm R.A."/>
            <person name="Martin F."/>
            <person name="Silar P."/>
            <person name="Natvig D.O."/>
            <person name="Lalanne C."/>
            <person name="Gautier V."/>
            <person name="Ament-Velasquez S.L."/>
            <person name="Kruys A."/>
            <person name="Hutchinson M.I."/>
            <person name="Powell A.J."/>
            <person name="Barry K."/>
            <person name="Miller A.N."/>
            <person name="Grigoriev I.V."/>
            <person name="Debuchy R."/>
            <person name="Gladieux P."/>
            <person name="Hiltunen Thoren M."/>
            <person name="Johannesson H."/>
        </authorList>
    </citation>
    <scope>NUCLEOTIDE SEQUENCE</scope>
    <source>
        <strain evidence="2">CBS 757.83</strain>
    </source>
</reference>
<name>A0AAN6Q1C7_9PEZI</name>
<feature type="compositionally biased region" description="Polar residues" evidence="1">
    <location>
        <begin position="8"/>
        <end position="23"/>
    </location>
</feature>
<feature type="compositionally biased region" description="Basic and acidic residues" evidence="1">
    <location>
        <begin position="43"/>
        <end position="52"/>
    </location>
</feature>
<evidence type="ECO:0000256" key="1">
    <source>
        <dbReference type="SAM" id="MobiDB-lite"/>
    </source>
</evidence>
<comment type="caution">
    <text evidence="2">The sequence shown here is derived from an EMBL/GenBank/DDBJ whole genome shotgun (WGS) entry which is preliminary data.</text>
</comment>